<dbReference type="InterPro" id="IPR033658">
    <property type="entry name" value="GRX_PICOT-like"/>
</dbReference>
<evidence type="ECO:0000256" key="9">
    <source>
        <dbReference type="PIRSR" id="PIRSR005894-2"/>
    </source>
</evidence>
<name>A0A2W4QBW9_9GAMM</name>
<keyword evidence="4 9" id="KW-0408">Iron</keyword>
<evidence type="ECO:0000256" key="8">
    <source>
        <dbReference type="PIRSR" id="PIRSR005894-1"/>
    </source>
</evidence>
<dbReference type="FunFam" id="3.40.30.10:FF:000005">
    <property type="entry name" value="Glutaredoxin 5"/>
    <property type="match status" value="1"/>
</dbReference>
<feature type="binding site" evidence="8">
    <location>
        <begin position="83"/>
        <end position="84"/>
    </location>
    <ligand>
        <name>glutathione</name>
        <dbReference type="ChEBI" id="CHEBI:57925"/>
    </ligand>
</feature>
<evidence type="ECO:0000259" key="10">
    <source>
        <dbReference type="Pfam" id="PF00462"/>
    </source>
</evidence>
<keyword evidence="3 9" id="KW-0479">Metal-binding</keyword>
<dbReference type="InterPro" id="IPR004480">
    <property type="entry name" value="Monothiol_GRX-rel"/>
</dbReference>
<evidence type="ECO:0000313" key="12">
    <source>
        <dbReference type="Proteomes" id="UP000249396"/>
    </source>
</evidence>
<gene>
    <name evidence="11" type="primary">grxD</name>
    <name evidence="11" type="ORF">DM484_29225</name>
</gene>
<dbReference type="Proteomes" id="UP000249396">
    <property type="component" value="Unassembled WGS sequence"/>
</dbReference>
<dbReference type="CDD" id="cd03028">
    <property type="entry name" value="GRX_PICOT_like"/>
    <property type="match status" value="1"/>
</dbReference>
<comment type="caution">
    <text evidence="11">The sequence shown here is derived from an EMBL/GenBank/DDBJ whole genome shotgun (WGS) entry which is preliminary data.</text>
</comment>
<dbReference type="Pfam" id="PF00462">
    <property type="entry name" value="Glutaredoxin"/>
    <property type="match status" value="1"/>
</dbReference>
<proteinExistence type="inferred from homology"/>
<dbReference type="PROSITE" id="PS51354">
    <property type="entry name" value="GLUTAREDOXIN_2"/>
    <property type="match status" value="1"/>
</dbReference>
<feature type="domain" description="Glutaredoxin" evidence="10">
    <location>
        <begin position="16"/>
        <end position="80"/>
    </location>
</feature>
<dbReference type="GO" id="GO:0015036">
    <property type="term" value="F:disulfide oxidoreductase activity"/>
    <property type="evidence" value="ECO:0007669"/>
    <property type="project" value="InterPro"/>
</dbReference>
<evidence type="ECO:0000256" key="5">
    <source>
        <dbReference type="ARBA" id="ARBA00023014"/>
    </source>
</evidence>
<keyword evidence="6" id="KW-0676">Redox-active center</keyword>
<dbReference type="PANTHER" id="PTHR10293">
    <property type="entry name" value="GLUTAREDOXIN FAMILY MEMBER"/>
    <property type="match status" value="1"/>
</dbReference>
<sequence length="105" mass="11975">MEAIERIKKQIESNPVLLYMKGTPDFPQCGFSGRAVQILEQCEAEFSYVNIFEDPEVRENLKIYSNWPTFPQLFVKGELVGGSDIMLELFQSGELQKLLNSANKV</sequence>
<feature type="binding site" evidence="9">
    <location>
        <position position="29"/>
    </location>
    <ligand>
        <name>[2Fe-2S] cluster</name>
        <dbReference type="ChEBI" id="CHEBI:190135"/>
        <note>ligand shared between dimeric partners</note>
    </ligand>
</feature>
<keyword evidence="5 9" id="KW-0411">Iron-sulfur</keyword>
<evidence type="ECO:0000256" key="1">
    <source>
        <dbReference type="ARBA" id="ARBA00009630"/>
    </source>
</evidence>
<feature type="binding site" evidence="8">
    <location>
        <position position="21"/>
    </location>
    <ligand>
        <name>glutathione</name>
        <dbReference type="ChEBI" id="CHEBI:57925"/>
    </ligand>
</feature>
<evidence type="ECO:0000313" key="11">
    <source>
        <dbReference type="EMBL" id="PZN69733.1"/>
    </source>
</evidence>
<evidence type="ECO:0000256" key="3">
    <source>
        <dbReference type="ARBA" id="ARBA00022723"/>
    </source>
</evidence>
<dbReference type="SUPFAM" id="SSF52833">
    <property type="entry name" value="Thioredoxin-like"/>
    <property type="match status" value="1"/>
</dbReference>
<dbReference type="PANTHER" id="PTHR10293:SF72">
    <property type="entry name" value="MONOTHIOL GLUTAREDOXIN-S14, CHLOROPLASTIC"/>
    <property type="match status" value="1"/>
</dbReference>
<evidence type="ECO:0000256" key="2">
    <source>
        <dbReference type="ARBA" id="ARBA00022714"/>
    </source>
</evidence>
<dbReference type="Gene3D" id="3.40.30.10">
    <property type="entry name" value="Glutaredoxin"/>
    <property type="match status" value="1"/>
</dbReference>
<dbReference type="PIRSF" id="PIRSF005894">
    <property type="entry name" value="Monothiol_GRX"/>
    <property type="match status" value="1"/>
</dbReference>
<feature type="binding site" evidence="8">
    <location>
        <position position="58"/>
    </location>
    <ligand>
        <name>glutathione</name>
        <dbReference type="ChEBI" id="CHEBI:57925"/>
    </ligand>
</feature>
<dbReference type="InterPro" id="IPR002109">
    <property type="entry name" value="Glutaredoxin"/>
</dbReference>
<evidence type="ECO:0000256" key="6">
    <source>
        <dbReference type="ARBA" id="ARBA00023284"/>
    </source>
</evidence>
<dbReference type="GO" id="GO:0051537">
    <property type="term" value="F:2 iron, 2 sulfur cluster binding"/>
    <property type="evidence" value="ECO:0007669"/>
    <property type="project" value="UniProtKB-KW"/>
</dbReference>
<dbReference type="EMBL" id="QJPH01000571">
    <property type="protein sequence ID" value="PZN69733.1"/>
    <property type="molecule type" value="Genomic_DNA"/>
</dbReference>
<dbReference type="AlphaFoldDB" id="A0A2W4QBW9"/>
<organism evidence="11 12">
    <name type="scientific">Candidatus Methylumidiphilus alinenensis</name>
    <dbReference type="NCBI Taxonomy" id="2202197"/>
    <lineage>
        <taxon>Bacteria</taxon>
        <taxon>Pseudomonadati</taxon>
        <taxon>Pseudomonadota</taxon>
        <taxon>Gammaproteobacteria</taxon>
        <taxon>Methylococcales</taxon>
        <taxon>Candidatus Methylumidiphilus</taxon>
    </lineage>
</organism>
<dbReference type="NCBIfam" id="TIGR00365">
    <property type="entry name" value="Grx4 family monothiol glutaredoxin"/>
    <property type="match status" value="1"/>
</dbReference>
<evidence type="ECO:0000256" key="4">
    <source>
        <dbReference type="ARBA" id="ARBA00023004"/>
    </source>
</evidence>
<feature type="binding site" evidence="8">
    <location>
        <position position="70"/>
    </location>
    <ligand>
        <name>glutathione</name>
        <dbReference type="ChEBI" id="CHEBI:57925"/>
    </ligand>
</feature>
<evidence type="ECO:0000256" key="7">
    <source>
        <dbReference type="PIRNR" id="PIRNR005894"/>
    </source>
</evidence>
<keyword evidence="2 9" id="KW-0001">2Fe-2S</keyword>
<dbReference type="GO" id="GO:0046872">
    <property type="term" value="F:metal ion binding"/>
    <property type="evidence" value="ECO:0007669"/>
    <property type="project" value="UniProtKB-KW"/>
</dbReference>
<comment type="similarity">
    <text evidence="1 7">Belongs to the glutaredoxin family. Monothiol subfamily.</text>
</comment>
<protein>
    <recommendedName>
        <fullName evidence="7">Glutaredoxin</fullName>
    </recommendedName>
</protein>
<dbReference type="InterPro" id="IPR036249">
    <property type="entry name" value="Thioredoxin-like_sf"/>
</dbReference>
<accession>A0A2W4QBW9</accession>
<reference evidence="11 12" key="1">
    <citation type="journal article" date="2018" name="Aquat. Microb. Ecol.">
        <title>Gammaproteobacterial methanotrophs dominate.</title>
        <authorList>
            <person name="Rissanen A.J."/>
            <person name="Saarenheimo J."/>
            <person name="Tiirola M."/>
            <person name="Peura S."/>
            <person name="Aalto S.L."/>
            <person name="Karvinen A."/>
            <person name="Nykanen H."/>
        </authorList>
    </citation>
    <scope>NUCLEOTIDE SEQUENCE [LARGE SCALE GENOMIC DNA]</scope>
    <source>
        <strain evidence="11">AMbin10</strain>
    </source>
</reference>
<dbReference type="InterPro" id="IPR014434">
    <property type="entry name" value="Monothiol_GRX"/>
</dbReference>